<comment type="caution">
    <text evidence="1">The sequence shown here is derived from an EMBL/GenBank/DDBJ whole genome shotgun (WGS) entry which is preliminary data.</text>
</comment>
<accession>A0A182C836</accession>
<reference evidence="1 2" key="1">
    <citation type="submission" date="2014-02" db="EMBL/GenBank/DDBJ databases">
        <title>Kosmotoga genome sequencing.</title>
        <authorList>
            <person name="Pollo S.M."/>
            <person name="Charchuk R."/>
            <person name="Nesbo C.L."/>
        </authorList>
    </citation>
    <scope>NUCLEOTIDE SEQUENCE [LARGE SCALE GENOMIC DNA]</scope>
    <source>
        <strain evidence="1 2">S304</strain>
    </source>
</reference>
<dbReference type="PATRIC" id="fig|1453497.3.peg.731"/>
<dbReference type="RefSeq" id="WP_068345652.1">
    <property type="nucleotide sequence ID" value="NZ_JFHK01000002.1"/>
</dbReference>
<dbReference type="Gene3D" id="2.60.120.260">
    <property type="entry name" value="Galactose-binding domain-like"/>
    <property type="match status" value="1"/>
</dbReference>
<name>A0A182C836_9BACT</name>
<dbReference type="Proteomes" id="UP000077339">
    <property type="component" value="Unassembled WGS sequence"/>
</dbReference>
<dbReference type="PANTHER" id="PTHR43649:SF27">
    <property type="entry name" value="EXTRACELLULAR SOLUTE-BINDING PROTEIN FAMILY 1"/>
    <property type="match status" value="1"/>
</dbReference>
<dbReference type="SUPFAM" id="SSF53850">
    <property type="entry name" value="Periplasmic binding protein-like II"/>
    <property type="match status" value="1"/>
</dbReference>
<dbReference type="InterPro" id="IPR006059">
    <property type="entry name" value="SBP"/>
</dbReference>
<evidence type="ECO:0000313" key="1">
    <source>
        <dbReference type="EMBL" id="OAA31938.1"/>
    </source>
</evidence>
<keyword evidence="2" id="KW-1185">Reference proteome</keyword>
<proteinExistence type="predicted"/>
<sequence length="993" mass="115236">MQRLLLKTIIATAIILLMVLLVYAIGKIEYSKYQQSILKKTSDSELLSPEEIKLYFEGLQSSFDGVIVDSKKVLKINKTIESDEETSVDFELESSGDFFIICRVAYPEKTTTNGFLELTVNGEVFYQIIIDTFTYYDYTAIAFDRYGNEIVPEQYIYSDPIYSYFKDAKRVSGKPVLFSFKAGKNNLLIKNLRSRIEIEEIYLLPSTLLQDVPEYEDYLRKNGFSTEQGNGSENILKEAENLLGKSDFFISINNLQIPVITPYEVLKKKINVVDQNTFKYSGQKITWVIDVDKPGFYKVGLRYQQNLNRGVPVFRRIYVNGKVPFSEVSEYPFEYTEYAWKDKIISDESGTPYYFYLKKGINYISLEVTTGIYENTITFLQDSVRKIQNIALDIRKLIGVNLDENRTWNIEKYMPNVIEELETISSELKAQHQQLIDVVGKKGLASISEMLVVADLIDKILKNSNRLPFYLDELSEGSASAVQRLSELSMRLKEQPLGLDKLYVFQGEMEYSFKSTSMFFISAYEEIQKLWLSLLNKNEAYSIYEESAEQNLRIWVNRPVQYVETLQYLIDTDFTPKTGIDVTLSVMQNEQRLILASSSGRTPDAALGISSWLPFELAIRSALYPLSNFEDFFDFASENINIETLLPMVVEDKVYGITETQNFYVLFYRKDILEKLNVPIPDSWDDVKKILPELQRRGLNFYIPMCEQTIKYFNTTAPFFFQNDARLYSKDGIKTALNEDNSIKAFELMTELFSIYGLPEQVANFYNAFRYGRIPIGVGDFGLYVALSNAADEIYGLWDIAPSPGVVSADGKVERYQVASDRTAIIFKNAKNKDKAWVFLKWWLSKETQLKFARTLITRYGPAYMWNTANIQAFKELEFFEEYHKRAILEQWKWIREVQRHPGGYMVEREVSNVWNRVVIEGYPLRPSIDRSVIIVNRELERKLTEFGYLQDGIKVKDYIMYDTMEEFLIENLGNDAYEYLMKARKLRGEIDD</sequence>
<dbReference type="Pfam" id="PF01547">
    <property type="entry name" value="SBP_bac_1"/>
    <property type="match status" value="1"/>
</dbReference>
<protein>
    <submittedName>
        <fullName evidence="1">ABC transporter substrate-binding protein</fullName>
    </submittedName>
</protein>
<dbReference type="Gene3D" id="3.40.190.10">
    <property type="entry name" value="Periplasmic binding protein-like II"/>
    <property type="match status" value="1"/>
</dbReference>
<gene>
    <name evidence="1" type="ORF">AT15_03690</name>
</gene>
<dbReference type="InterPro" id="IPR050490">
    <property type="entry name" value="Bact_solute-bd_prot1"/>
</dbReference>
<organism evidence="1 2">
    <name type="scientific">Kosmotoga arenicorallina S304</name>
    <dbReference type="NCBI Taxonomy" id="1453497"/>
    <lineage>
        <taxon>Bacteria</taxon>
        <taxon>Thermotogati</taxon>
        <taxon>Thermotogota</taxon>
        <taxon>Thermotogae</taxon>
        <taxon>Kosmotogales</taxon>
        <taxon>Kosmotogaceae</taxon>
        <taxon>Kosmotoga</taxon>
    </lineage>
</organism>
<evidence type="ECO:0000313" key="2">
    <source>
        <dbReference type="Proteomes" id="UP000077339"/>
    </source>
</evidence>
<dbReference type="AlphaFoldDB" id="A0A182C836"/>
<dbReference type="STRING" id="1453497.AT15_03690"/>
<dbReference type="PANTHER" id="PTHR43649">
    <property type="entry name" value="ARABINOSE-BINDING PROTEIN-RELATED"/>
    <property type="match status" value="1"/>
</dbReference>
<dbReference type="EMBL" id="JFHK01000002">
    <property type="protein sequence ID" value="OAA31938.1"/>
    <property type="molecule type" value="Genomic_DNA"/>
</dbReference>